<reference evidence="2" key="3">
    <citation type="submission" date="2020-04" db="EMBL/GenBank/DDBJ databases">
        <authorList>
            <person name="Santos R.A.C."/>
            <person name="Steenwyk J.L."/>
            <person name="Rivero-Menendez O."/>
            <person name="Mead M.E."/>
            <person name="Silva L.P."/>
            <person name="Bastos R.W."/>
            <person name="Alastruey-Izquierdo A."/>
            <person name="Goldman G.H."/>
            <person name="Rokas A."/>
        </authorList>
    </citation>
    <scope>NUCLEOTIDE SEQUENCE</scope>
    <source>
        <strain evidence="2">CNM-CM8927</strain>
    </source>
</reference>
<accession>A0AAN6BLR5</accession>
<sequence>MSSSPTWFRKGIDPGTIITLDQPLPSQWQIMKKLNEYNFQLDDADLRLGLWLSLASTKLLCCDPIDNTKQAFMRLYLQVPFRGTDIAVANTRASQAITLIPQELMAYQELTKKESSNTPKLLGYQISTQDKSGPVPGGFAVWVVWELVPGLRLGSKIGPDAFWALDGPKREEIRLSFVKALKELKGIGYLPDTSALSSLVWHQESRTLYFIGFRDRNIGQFDSLVVDAKWVARYGLAKPNSDAWRKEGWNEDTSGWEW</sequence>
<evidence type="ECO:0000313" key="4">
    <source>
        <dbReference type="Proteomes" id="UP000649114"/>
    </source>
</evidence>
<evidence type="ECO:0000313" key="3">
    <source>
        <dbReference type="Proteomes" id="UP000465220"/>
    </source>
</evidence>
<protein>
    <submittedName>
        <fullName evidence="2">Uncharacterized protein</fullName>
    </submittedName>
</protein>
<reference evidence="2" key="1">
    <citation type="journal article" date="2020" name="bioRxiv">
        <title>Genomic and phenotypic heterogeneity of clinical isolates of the human pathogens Aspergillus fumigatus, Aspergillus lentulus and Aspergillus fumigatiaffinis.</title>
        <authorList>
            <person name="dos Santos R.A.C."/>
            <person name="Steenwyk J.L."/>
            <person name="Rivero-Menendez O."/>
            <person name="Mead M.E."/>
            <person name="Silva L.P."/>
            <person name="Bastos R.W."/>
            <person name="Alastruey-Izquierdo A."/>
            <person name="Goldman G.H."/>
            <person name="Rokas A."/>
        </authorList>
    </citation>
    <scope>NUCLEOTIDE SEQUENCE</scope>
    <source>
        <strain evidence="2">CNM-CM8927</strain>
    </source>
</reference>
<dbReference type="EMBL" id="JAAAPU010000112">
    <property type="protein sequence ID" value="KAF4202213.1"/>
    <property type="molecule type" value="Genomic_DNA"/>
</dbReference>
<dbReference type="EMBL" id="BLKI01000022">
    <property type="protein sequence ID" value="GFF75983.1"/>
    <property type="molecule type" value="Genomic_DNA"/>
</dbReference>
<gene>
    <name evidence="2" type="ORF">CNMCM8927_000533</name>
    <name evidence="1" type="ORF">IFM60648_04586</name>
</gene>
<evidence type="ECO:0000313" key="1">
    <source>
        <dbReference type="EMBL" id="GFF75983.1"/>
    </source>
</evidence>
<evidence type="ECO:0000313" key="2">
    <source>
        <dbReference type="EMBL" id="KAF4202213.1"/>
    </source>
</evidence>
<keyword evidence="3" id="KW-1185">Reference proteome</keyword>
<proteinExistence type="predicted"/>
<dbReference type="Proteomes" id="UP000465220">
    <property type="component" value="Unassembled WGS sequence"/>
</dbReference>
<name>A0AAN6BLR5_ASPLE</name>
<dbReference type="Proteomes" id="UP000649114">
    <property type="component" value="Unassembled WGS sequence"/>
</dbReference>
<organism evidence="2 4">
    <name type="scientific">Aspergillus lentulus</name>
    <dbReference type="NCBI Taxonomy" id="293939"/>
    <lineage>
        <taxon>Eukaryota</taxon>
        <taxon>Fungi</taxon>
        <taxon>Dikarya</taxon>
        <taxon>Ascomycota</taxon>
        <taxon>Pezizomycotina</taxon>
        <taxon>Eurotiomycetes</taxon>
        <taxon>Eurotiomycetidae</taxon>
        <taxon>Eurotiales</taxon>
        <taxon>Aspergillaceae</taxon>
        <taxon>Aspergillus</taxon>
        <taxon>Aspergillus subgen. Fumigati</taxon>
    </lineage>
</organism>
<reference evidence="1 3" key="2">
    <citation type="submission" date="2020-01" db="EMBL/GenBank/DDBJ databases">
        <title>Draft genome sequence of Aspergillus lentulus IFM 60648.</title>
        <authorList>
            <person name="Takahashi H."/>
            <person name="Yaguchi T."/>
        </authorList>
    </citation>
    <scope>NUCLEOTIDE SEQUENCE [LARGE SCALE GENOMIC DNA]</scope>
    <source>
        <strain evidence="1 3">IFM 60648</strain>
    </source>
</reference>
<comment type="caution">
    <text evidence="2">The sequence shown here is derived from an EMBL/GenBank/DDBJ whole genome shotgun (WGS) entry which is preliminary data.</text>
</comment>
<dbReference type="AlphaFoldDB" id="A0AAN6BLR5"/>